<feature type="region of interest" description="Disordered" evidence="1">
    <location>
        <begin position="40"/>
        <end position="72"/>
    </location>
</feature>
<dbReference type="AlphaFoldDB" id="A0A6J7I787"/>
<feature type="region of interest" description="Disordered" evidence="1">
    <location>
        <begin position="1"/>
        <end position="20"/>
    </location>
</feature>
<evidence type="ECO:0000313" key="2">
    <source>
        <dbReference type="EMBL" id="CAB4926570.1"/>
    </source>
</evidence>
<sequence length="72" mass="7251">MEAPVTVPTRPLARSRRSAGISRVTSVGSAIDRGLPAITPSISRTTSTHSGTLAAVRKDSSGASISTASDTA</sequence>
<accession>A0A6J7I787</accession>
<protein>
    <submittedName>
        <fullName evidence="2">Unannotated protein</fullName>
    </submittedName>
</protein>
<reference evidence="2" key="1">
    <citation type="submission" date="2020-05" db="EMBL/GenBank/DDBJ databases">
        <authorList>
            <person name="Chiriac C."/>
            <person name="Salcher M."/>
            <person name="Ghai R."/>
            <person name="Kavagutti S V."/>
        </authorList>
    </citation>
    <scope>NUCLEOTIDE SEQUENCE</scope>
</reference>
<gene>
    <name evidence="2" type="ORF">UFOPK3609_01703</name>
</gene>
<feature type="compositionally biased region" description="Polar residues" evidence="1">
    <location>
        <begin position="61"/>
        <end position="72"/>
    </location>
</feature>
<organism evidence="2">
    <name type="scientific">freshwater metagenome</name>
    <dbReference type="NCBI Taxonomy" id="449393"/>
    <lineage>
        <taxon>unclassified sequences</taxon>
        <taxon>metagenomes</taxon>
        <taxon>ecological metagenomes</taxon>
    </lineage>
</organism>
<proteinExistence type="predicted"/>
<dbReference type="EMBL" id="CAFBMQ010000306">
    <property type="protein sequence ID" value="CAB4926570.1"/>
    <property type="molecule type" value="Genomic_DNA"/>
</dbReference>
<feature type="compositionally biased region" description="Polar residues" evidence="1">
    <location>
        <begin position="40"/>
        <end position="51"/>
    </location>
</feature>
<evidence type="ECO:0000256" key="1">
    <source>
        <dbReference type="SAM" id="MobiDB-lite"/>
    </source>
</evidence>
<name>A0A6J7I787_9ZZZZ</name>